<gene>
    <name evidence="2" type="ORF">mPipKuh1_008157</name>
</gene>
<feature type="compositionally biased region" description="Low complexity" evidence="1">
    <location>
        <begin position="49"/>
        <end position="62"/>
    </location>
</feature>
<dbReference type="EMBL" id="JACAGB010000012">
    <property type="protein sequence ID" value="KAF6331849.1"/>
    <property type="molecule type" value="Genomic_DNA"/>
</dbReference>
<organism evidence="2 3">
    <name type="scientific">Pipistrellus kuhlii</name>
    <name type="common">Kuhl's pipistrelle</name>
    <dbReference type="NCBI Taxonomy" id="59472"/>
    <lineage>
        <taxon>Eukaryota</taxon>
        <taxon>Metazoa</taxon>
        <taxon>Chordata</taxon>
        <taxon>Craniata</taxon>
        <taxon>Vertebrata</taxon>
        <taxon>Euteleostomi</taxon>
        <taxon>Mammalia</taxon>
        <taxon>Eutheria</taxon>
        <taxon>Laurasiatheria</taxon>
        <taxon>Chiroptera</taxon>
        <taxon>Yangochiroptera</taxon>
        <taxon>Vespertilionidae</taxon>
        <taxon>Pipistrellus</taxon>
    </lineage>
</organism>
<proteinExistence type="predicted"/>
<sequence>MNLSIPRPRSDNDGRGESFISLRDDVRNTVVDVSDPCSPTSGRDGSVPAGGRQQEARGGQPRCLTVGAGAGRQLPRPPPDGSPCCSPPLPFDYLRVIPRELGTNLSRASAHIMMASPWASMARSKWAFLFIFSLLLFKSWPSPEGVD</sequence>
<protein>
    <submittedName>
        <fullName evidence="2">Uncharacterized protein</fullName>
    </submittedName>
</protein>
<dbReference type="AlphaFoldDB" id="A0A7J7W352"/>
<feature type="compositionally biased region" description="Pro residues" evidence="1">
    <location>
        <begin position="75"/>
        <end position="84"/>
    </location>
</feature>
<evidence type="ECO:0000313" key="3">
    <source>
        <dbReference type="Proteomes" id="UP000558488"/>
    </source>
</evidence>
<evidence type="ECO:0000256" key="1">
    <source>
        <dbReference type="SAM" id="MobiDB-lite"/>
    </source>
</evidence>
<keyword evidence="3" id="KW-1185">Reference proteome</keyword>
<dbReference type="Proteomes" id="UP000558488">
    <property type="component" value="Unassembled WGS sequence"/>
</dbReference>
<feature type="compositionally biased region" description="Basic and acidic residues" evidence="1">
    <location>
        <begin position="8"/>
        <end position="27"/>
    </location>
</feature>
<accession>A0A7J7W352</accession>
<feature type="region of interest" description="Disordered" evidence="1">
    <location>
        <begin position="1"/>
        <end position="84"/>
    </location>
</feature>
<reference evidence="2 3" key="1">
    <citation type="journal article" date="2020" name="Nature">
        <title>Six reference-quality genomes reveal evolution of bat adaptations.</title>
        <authorList>
            <person name="Jebb D."/>
            <person name="Huang Z."/>
            <person name="Pippel M."/>
            <person name="Hughes G.M."/>
            <person name="Lavrichenko K."/>
            <person name="Devanna P."/>
            <person name="Winkler S."/>
            <person name="Jermiin L.S."/>
            <person name="Skirmuntt E.C."/>
            <person name="Katzourakis A."/>
            <person name="Burkitt-Gray L."/>
            <person name="Ray D.A."/>
            <person name="Sullivan K.A.M."/>
            <person name="Roscito J.G."/>
            <person name="Kirilenko B.M."/>
            <person name="Davalos L.M."/>
            <person name="Corthals A.P."/>
            <person name="Power M.L."/>
            <person name="Jones G."/>
            <person name="Ransome R.D."/>
            <person name="Dechmann D.K.N."/>
            <person name="Locatelli A.G."/>
            <person name="Puechmaille S.J."/>
            <person name="Fedrigo O."/>
            <person name="Jarvis E.D."/>
            <person name="Hiller M."/>
            <person name="Vernes S.C."/>
            <person name="Myers E.W."/>
            <person name="Teeling E.C."/>
        </authorList>
    </citation>
    <scope>NUCLEOTIDE SEQUENCE [LARGE SCALE GENOMIC DNA]</scope>
    <source>
        <strain evidence="2">MPipKuh1</strain>
        <tissue evidence="2">Flight muscle</tissue>
    </source>
</reference>
<comment type="caution">
    <text evidence="2">The sequence shown here is derived from an EMBL/GenBank/DDBJ whole genome shotgun (WGS) entry which is preliminary data.</text>
</comment>
<evidence type="ECO:0000313" key="2">
    <source>
        <dbReference type="EMBL" id="KAF6331849.1"/>
    </source>
</evidence>
<name>A0A7J7W352_PIPKU</name>